<feature type="domain" description="Integrase catalytic" evidence="1">
    <location>
        <begin position="100"/>
        <end position="263"/>
    </location>
</feature>
<dbReference type="AlphaFoldDB" id="A0A382Q2I4"/>
<dbReference type="PANTHER" id="PTHR47515:SF1">
    <property type="entry name" value="BLR2054 PROTEIN"/>
    <property type="match status" value="1"/>
</dbReference>
<dbReference type="SUPFAM" id="SSF53098">
    <property type="entry name" value="Ribonuclease H-like"/>
    <property type="match status" value="1"/>
</dbReference>
<feature type="non-terminal residue" evidence="2">
    <location>
        <position position="1"/>
    </location>
</feature>
<protein>
    <recommendedName>
        <fullName evidence="1">Integrase catalytic domain-containing protein</fullName>
    </recommendedName>
</protein>
<dbReference type="InterPro" id="IPR025948">
    <property type="entry name" value="HTH-like_dom"/>
</dbReference>
<gene>
    <name evidence="2" type="ORF">METZ01_LOCUS331295</name>
</gene>
<dbReference type="Pfam" id="PF24764">
    <property type="entry name" value="rva_4"/>
    <property type="match status" value="1"/>
</dbReference>
<dbReference type="PROSITE" id="PS50994">
    <property type="entry name" value="INTEGRASE"/>
    <property type="match status" value="1"/>
</dbReference>
<dbReference type="Gene3D" id="3.30.420.10">
    <property type="entry name" value="Ribonuclease H-like superfamily/Ribonuclease H"/>
    <property type="match status" value="1"/>
</dbReference>
<reference evidence="2" key="1">
    <citation type="submission" date="2018-05" db="EMBL/GenBank/DDBJ databases">
        <authorList>
            <person name="Lanie J.A."/>
            <person name="Ng W.-L."/>
            <person name="Kazmierczak K.M."/>
            <person name="Andrzejewski T.M."/>
            <person name="Davidsen T.M."/>
            <person name="Wayne K.J."/>
            <person name="Tettelin H."/>
            <person name="Glass J.I."/>
            <person name="Rusch D."/>
            <person name="Podicherti R."/>
            <person name="Tsui H.-C.T."/>
            <person name="Winkler M.E."/>
        </authorList>
    </citation>
    <scope>NUCLEOTIDE SEQUENCE</scope>
</reference>
<dbReference type="InterPro" id="IPR058913">
    <property type="entry name" value="Integrase_dom_put"/>
</dbReference>
<evidence type="ECO:0000313" key="2">
    <source>
        <dbReference type="EMBL" id="SVC78441.1"/>
    </source>
</evidence>
<dbReference type="GO" id="GO:0015074">
    <property type="term" value="P:DNA integration"/>
    <property type="evidence" value="ECO:0007669"/>
    <property type="project" value="InterPro"/>
</dbReference>
<evidence type="ECO:0000259" key="1">
    <source>
        <dbReference type="PROSITE" id="PS50994"/>
    </source>
</evidence>
<sequence length="269" mass="31212">VCETLTVSERRACRVLGQVRRTQRYAATLSDDETVLVANVVSLATEYGRYGYRRITALLRADGWHVNHKRVERIWRQQGLKVPARQPKRGRLWFNDGSCIRLRPEYRNHVWAYDFVFDRTGDGRQLKFLTVVDEYSRRCLAIEVSRKQTSREVLRTLAQLMLRYGVPRHIRSDNGSEFVAKAVRSWLARLGVQTLYIEPGSPWENGYIESFNGKLRDELLNGEIFTGVQEAKVLTDAWRRHYNHRRPHSALGYQPPAPVVIKPKFAATS</sequence>
<dbReference type="NCBIfam" id="NF033516">
    <property type="entry name" value="transpos_IS3"/>
    <property type="match status" value="1"/>
</dbReference>
<proteinExistence type="predicted"/>
<name>A0A382Q2I4_9ZZZZ</name>
<dbReference type="InterPro" id="IPR048020">
    <property type="entry name" value="Transpos_IS3"/>
</dbReference>
<dbReference type="InterPro" id="IPR001584">
    <property type="entry name" value="Integrase_cat-core"/>
</dbReference>
<dbReference type="Pfam" id="PF13276">
    <property type="entry name" value="HTH_21"/>
    <property type="match status" value="1"/>
</dbReference>
<dbReference type="Pfam" id="PF13683">
    <property type="entry name" value="rve_3"/>
    <property type="match status" value="1"/>
</dbReference>
<dbReference type="EMBL" id="UINC01110731">
    <property type="protein sequence ID" value="SVC78441.1"/>
    <property type="molecule type" value="Genomic_DNA"/>
</dbReference>
<dbReference type="PANTHER" id="PTHR47515">
    <property type="entry name" value="LOW CALCIUM RESPONSE LOCUS PROTEIN T"/>
    <property type="match status" value="1"/>
</dbReference>
<accession>A0A382Q2I4</accession>
<dbReference type="InterPro" id="IPR012337">
    <property type="entry name" value="RNaseH-like_sf"/>
</dbReference>
<dbReference type="InterPro" id="IPR036397">
    <property type="entry name" value="RNaseH_sf"/>
</dbReference>
<dbReference type="GO" id="GO:0003676">
    <property type="term" value="F:nucleic acid binding"/>
    <property type="evidence" value="ECO:0007669"/>
    <property type="project" value="InterPro"/>
</dbReference>
<organism evidence="2">
    <name type="scientific">marine metagenome</name>
    <dbReference type="NCBI Taxonomy" id="408172"/>
    <lineage>
        <taxon>unclassified sequences</taxon>
        <taxon>metagenomes</taxon>
        <taxon>ecological metagenomes</taxon>
    </lineage>
</organism>